<dbReference type="NCBIfam" id="TIGR01766">
    <property type="entry name" value="IS200/IS605 family accessory protein TnpB-like domain"/>
    <property type="match status" value="1"/>
</dbReference>
<comment type="similarity">
    <text evidence="1">In the C-terminal section; belongs to the transposase 35 family.</text>
</comment>
<name>A0AAW8CEJ7_9PAST</name>
<dbReference type="Pfam" id="PF01385">
    <property type="entry name" value="OrfB_IS605"/>
    <property type="match status" value="1"/>
</dbReference>
<feature type="domain" description="Transposase putative helix-turn-helix" evidence="10">
    <location>
        <begin position="1"/>
        <end position="46"/>
    </location>
</feature>
<evidence type="ECO:0000259" key="10">
    <source>
        <dbReference type="Pfam" id="PF12323"/>
    </source>
</evidence>
<evidence type="ECO:0000256" key="2">
    <source>
        <dbReference type="ARBA" id="ARBA00011044"/>
    </source>
</evidence>
<reference evidence="11" key="1">
    <citation type="journal article" date="2023" name="Front. Microbiol.">
        <title>Phylogeography and host specificity of Pasteurellaceae pathogenic to sea-farmed fish in the north-east Atlantic.</title>
        <authorList>
            <person name="Gulla S."/>
            <person name="Colquhoun D.J."/>
            <person name="Olsen A.B."/>
            <person name="Spilsberg B."/>
            <person name="Lagesen K."/>
            <person name="Aakesson C.P."/>
            <person name="Strom S."/>
            <person name="Manji F."/>
            <person name="Birkbeck T.H."/>
            <person name="Nilsen H.K."/>
        </authorList>
    </citation>
    <scope>NUCLEOTIDE SEQUENCE</scope>
    <source>
        <strain evidence="11">VIB1234</strain>
    </source>
</reference>
<keyword evidence="3" id="KW-0815">Transposition</keyword>
<gene>
    <name evidence="11" type="ORF">QJU78_03780</name>
</gene>
<dbReference type="EMBL" id="JASAYJ010000006">
    <property type="protein sequence ID" value="MDP8186900.1"/>
    <property type="molecule type" value="Genomic_DNA"/>
</dbReference>
<evidence type="ECO:0000313" key="11">
    <source>
        <dbReference type="EMBL" id="MDP8186900.1"/>
    </source>
</evidence>
<evidence type="ECO:0000259" key="8">
    <source>
        <dbReference type="Pfam" id="PF01385"/>
    </source>
</evidence>
<keyword evidence="6" id="KW-0238">DNA-binding</keyword>
<dbReference type="RefSeq" id="WP_211598172.1">
    <property type="nucleotide sequence ID" value="NZ_JAGRQI010000012.1"/>
</dbReference>
<comment type="caution">
    <text evidence="11">The sequence shown here is derived from an EMBL/GenBank/DDBJ whole genome shotgun (WGS) entry which is preliminary data.</text>
</comment>
<dbReference type="PANTHER" id="PTHR30405:SF25">
    <property type="entry name" value="RNA-GUIDED DNA ENDONUCLEASE INSQ-RELATED"/>
    <property type="match status" value="1"/>
</dbReference>
<dbReference type="Proteomes" id="UP001230466">
    <property type="component" value="Unassembled WGS sequence"/>
</dbReference>
<evidence type="ECO:0000256" key="1">
    <source>
        <dbReference type="ARBA" id="ARBA00008761"/>
    </source>
</evidence>
<evidence type="ECO:0000259" key="9">
    <source>
        <dbReference type="Pfam" id="PF07282"/>
    </source>
</evidence>
<evidence type="ECO:0000256" key="5">
    <source>
        <dbReference type="ARBA" id="ARBA00022833"/>
    </source>
</evidence>
<organism evidence="11 12">
    <name type="scientific">Pasteurella atlantica</name>
    <dbReference type="NCBI Taxonomy" id="2827233"/>
    <lineage>
        <taxon>Bacteria</taxon>
        <taxon>Pseudomonadati</taxon>
        <taxon>Pseudomonadota</taxon>
        <taxon>Gammaproteobacteria</taxon>
        <taxon>Pasteurellales</taxon>
        <taxon>Pasteurellaceae</taxon>
        <taxon>Pasteurella</taxon>
    </lineage>
</organism>
<keyword evidence="4" id="KW-0479">Metal-binding</keyword>
<sequence>MIIRKAFKYRIKPNGEQQRKIKQFCGCSRFVFNRGLAWQNEQYEEDNNFKFSYTKIANLLPSWKKELTWLKECHSQVLQQSLKDLDKAFKNFFAKRSDFPKFKRKGVKESFRFPQGCKIEQENNRLYLPKIGWIKYINSRPLLGEIKNVTVNEKCGQFFVSIQTEFEQEIPQHQGDEIGIDMGVVRFATLSNGQYFEPLNAFKTYKGKLAKLQRQLKNKVKFSKNWQKLKYRISKLHHKIANCRKDYLHKVSTEICKNHAYIYVEDLQVANMSKSAKGTAEKHGKMVKQKSGLNRAILDQSWFEFKRQLEYKSAWLGGFVQAVPPKNTSRTCPCCNYIAKKNRQTQANFECVECGYTENADVVGAINVLTRGREVHA</sequence>
<evidence type="ECO:0000256" key="7">
    <source>
        <dbReference type="ARBA" id="ARBA00023172"/>
    </source>
</evidence>
<dbReference type="GO" id="GO:0006310">
    <property type="term" value="P:DNA recombination"/>
    <property type="evidence" value="ECO:0007669"/>
    <property type="project" value="UniProtKB-KW"/>
</dbReference>
<comment type="similarity">
    <text evidence="2">In the N-terminal section; belongs to the transposase 2 family.</text>
</comment>
<dbReference type="GO" id="GO:0046872">
    <property type="term" value="F:metal ion binding"/>
    <property type="evidence" value="ECO:0007669"/>
    <property type="project" value="UniProtKB-KW"/>
</dbReference>
<dbReference type="AlphaFoldDB" id="A0AAW8CEJ7"/>
<dbReference type="InterPro" id="IPR021027">
    <property type="entry name" value="Transposase_put_HTH"/>
</dbReference>
<evidence type="ECO:0000256" key="4">
    <source>
        <dbReference type="ARBA" id="ARBA00022723"/>
    </source>
</evidence>
<proteinExistence type="inferred from homology"/>
<dbReference type="GO" id="GO:0003677">
    <property type="term" value="F:DNA binding"/>
    <property type="evidence" value="ECO:0007669"/>
    <property type="project" value="UniProtKB-KW"/>
</dbReference>
<dbReference type="InterPro" id="IPR051399">
    <property type="entry name" value="RNA-guided_DNA_endo/Transpos"/>
</dbReference>
<dbReference type="Pfam" id="PF07282">
    <property type="entry name" value="Cas12f1-like_TNB"/>
    <property type="match status" value="1"/>
</dbReference>
<protein>
    <submittedName>
        <fullName evidence="11">Transposase</fullName>
    </submittedName>
</protein>
<keyword evidence="7" id="KW-0233">DNA recombination</keyword>
<dbReference type="Pfam" id="PF12323">
    <property type="entry name" value="HTH_OrfB_IS605"/>
    <property type="match status" value="1"/>
</dbReference>
<dbReference type="InterPro" id="IPR010095">
    <property type="entry name" value="Cas12f1-like_TNB"/>
</dbReference>
<keyword evidence="5" id="KW-0862">Zinc</keyword>
<evidence type="ECO:0000313" key="12">
    <source>
        <dbReference type="Proteomes" id="UP001230466"/>
    </source>
</evidence>
<dbReference type="NCBIfam" id="NF040570">
    <property type="entry name" value="guided_TnpB"/>
    <property type="match status" value="1"/>
</dbReference>
<accession>A0AAW8CEJ7</accession>
<feature type="domain" description="Probable transposase IS891/IS1136/IS1341" evidence="8">
    <location>
        <begin position="162"/>
        <end position="275"/>
    </location>
</feature>
<dbReference type="GO" id="GO:0032196">
    <property type="term" value="P:transposition"/>
    <property type="evidence" value="ECO:0007669"/>
    <property type="project" value="UniProtKB-KW"/>
</dbReference>
<feature type="domain" description="Cas12f1-like TNB" evidence="9">
    <location>
        <begin position="302"/>
        <end position="368"/>
    </location>
</feature>
<dbReference type="PANTHER" id="PTHR30405">
    <property type="entry name" value="TRANSPOSASE"/>
    <property type="match status" value="1"/>
</dbReference>
<dbReference type="InterPro" id="IPR001959">
    <property type="entry name" value="Transposase"/>
</dbReference>
<evidence type="ECO:0000256" key="6">
    <source>
        <dbReference type="ARBA" id="ARBA00023125"/>
    </source>
</evidence>
<evidence type="ECO:0000256" key="3">
    <source>
        <dbReference type="ARBA" id="ARBA00022578"/>
    </source>
</evidence>